<evidence type="ECO:0000313" key="9">
    <source>
        <dbReference type="Proteomes" id="UP000887572"/>
    </source>
</evidence>
<dbReference type="WBParaSite" id="Gr19_v10_g3009.t1">
    <property type="protein sequence ID" value="Gr19_v10_g3009.t1"/>
    <property type="gene ID" value="Gr19_v10_g3009"/>
</dbReference>
<dbReference type="InterPro" id="IPR050182">
    <property type="entry name" value="Cytochrome_P450_fam2"/>
</dbReference>
<evidence type="ECO:0000256" key="4">
    <source>
        <dbReference type="ARBA" id="ARBA00023002"/>
    </source>
</evidence>
<dbReference type="InterPro" id="IPR036396">
    <property type="entry name" value="Cyt_P450_sf"/>
</dbReference>
<dbReference type="FunFam" id="1.10.630.10:FF:000036">
    <property type="entry name" value="CYtochrome P450 family"/>
    <property type="match status" value="1"/>
</dbReference>
<name>A0A914HQN8_GLORO</name>
<dbReference type="PANTHER" id="PTHR24300">
    <property type="entry name" value="CYTOCHROME P450 508A4-RELATED"/>
    <property type="match status" value="1"/>
</dbReference>
<dbReference type="PRINTS" id="PR00385">
    <property type="entry name" value="P450"/>
</dbReference>
<dbReference type="InterPro" id="IPR002401">
    <property type="entry name" value="Cyt_P450_E_grp-I"/>
</dbReference>
<proteinExistence type="inferred from homology"/>
<dbReference type="PRINTS" id="PR00463">
    <property type="entry name" value="EP450I"/>
</dbReference>
<keyword evidence="3 7" id="KW-0479">Metal-binding</keyword>
<protein>
    <submittedName>
        <fullName evidence="10">Unspecific monooxygenase</fullName>
    </submittedName>
</protein>
<sequence length="506" mass="57903">MALIFFFVLFSCVFLFYQLYYKRQKLPPGPFPLPFLGNLLQLHRYGNAEDVFLQWRRQFGPMYTFWMGQIPVVCVAEYAKIVDTFVRDGETYAGRYTMPFEHVFRGEDIHGVISSSGERWREQRRFALHVLKDFGLGKNLMQERIMLELGAMFGKIDAKSGSIDEVNVPELIDVAVGSIINNLMFGYRFEGGKEREFWDLKQSMDELRNFGSPITMIWLCYPRLLGRVPPFSAVAGQIKRRMDNVFGFFESRITEHQRELDKCGDWEAPPKDFVEAFLKEMKRKNEHIKMDTFSICSNALICALTCGSPDKKPTAKVLAWGVAQLLNNENCLNKLYAELDTVIGTDRLVSVADRPNLPYTNAVINETLRVANILPNNVLHALTREVTVDGFKLPKGTAIVPQVSAVLIDDAVFSEPKRFKPERFLEQNGTMSLARCDELIPFSIGKRQCLGESMARMELFLFIANIFNQYKVSPGQTVPSLQRNKDAVVHCSPFTCRMEKRKVSLE</sequence>
<dbReference type="GO" id="GO:0005506">
    <property type="term" value="F:iron ion binding"/>
    <property type="evidence" value="ECO:0007669"/>
    <property type="project" value="InterPro"/>
</dbReference>
<evidence type="ECO:0000256" key="3">
    <source>
        <dbReference type="ARBA" id="ARBA00022723"/>
    </source>
</evidence>
<accession>A0A914HQN8</accession>
<evidence type="ECO:0000256" key="6">
    <source>
        <dbReference type="ARBA" id="ARBA00023033"/>
    </source>
</evidence>
<evidence type="ECO:0000256" key="2">
    <source>
        <dbReference type="ARBA" id="ARBA00010617"/>
    </source>
</evidence>
<evidence type="ECO:0000256" key="7">
    <source>
        <dbReference type="PIRSR" id="PIRSR602401-1"/>
    </source>
</evidence>
<dbReference type="AlphaFoldDB" id="A0A914HQN8"/>
<dbReference type="GO" id="GO:0020037">
    <property type="term" value="F:heme binding"/>
    <property type="evidence" value="ECO:0007669"/>
    <property type="project" value="InterPro"/>
</dbReference>
<dbReference type="Pfam" id="PF00067">
    <property type="entry name" value="p450"/>
    <property type="match status" value="1"/>
</dbReference>
<keyword evidence="4 8" id="KW-0560">Oxidoreductase</keyword>
<dbReference type="PANTHER" id="PTHR24300:SF375">
    <property type="entry name" value="CYTOCHROME P450 FAMILY"/>
    <property type="match status" value="1"/>
</dbReference>
<dbReference type="InterPro" id="IPR001128">
    <property type="entry name" value="Cyt_P450"/>
</dbReference>
<dbReference type="GO" id="GO:0005737">
    <property type="term" value="C:cytoplasm"/>
    <property type="evidence" value="ECO:0007669"/>
    <property type="project" value="TreeGrafter"/>
</dbReference>
<dbReference type="SUPFAM" id="SSF48264">
    <property type="entry name" value="Cytochrome P450"/>
    <property type="match status" value="1"/>
</dbReference>
<dbReference type="GO" id="GO:0006805">
    <property type="term" value="P:xenobiotic metabolic process"/>
    <property type="evidence" value="ECO:0007669"/>
    <property type="project" value="TreeGrafter"/>
</dbReference>
<keyword evidence="5 7" id="KW-0408">Iron</keyword>
<evidence type="ECO:0000256" key="1">
    <source>
        <dbReference type="ARBA" id="ARBA00001971"/>
    </source>
</evidence>
<reference evidence="10" key="1">
    <citation type="submission" date="2022-11" db="UniProtKB">
        <authorList>
            <consortium name="WormBaseParasite"/>
        </authorList>
    </citation>
    <scope>IDENTIFICATION</scope>
</reference>
<comment type="similarity">
    <text evidence="2 8">Belongs to the cytochrome P450 family.</text>
</comment>
<keyword evidence="7 8" id="KW-0349">Heme</keyword>
<dbReference type="PROSITE" id="PS00086">
    <property type="entry name" value="CYTOCHROME_P450"/>
    <property type="match status" value="1"/>
</dbReference>
<dbReference type="InterPro" id="IPR017972">
    <property type="entry name" value="Cyt_P450_CS"/>
</dbReference>
<feature type="binding site" description="axial binding residue" evidence="7">
    <location>
        <position position="449"/>
    </location>
    <ligand>
        <name>heme</name>
        <dbReference type="ChEBI" id="CHEBI:30413"/>
    </ligand>
    <ligandPart>
        <name>Fe</name>
        <dbReference type="ChEBI" id="CHEBI:18248"/>
    </ligandPart>
</feature>
<dbReference type="Proteomes" id="UP000887572">
    <property type="component" value="Unplaced"/>
</dbReference>
<dbReference type="GO" id="GO:0016712">
    <property type="term" value="F:oxidoreductase activity, acting on paired donors, with incorporation or reduction of molecular oxygen, reduced flavin or flavoprotein as one donor, and incorporation of one atom of oxygen"/>
    <property type="evidence" value="ECO:0007669"/>
    <property type="project" value="TreeGrafter"/>
</dbReference>
<keyword evidence="9" id="KW-1185">Reference proteome</keyword>
<evidence type="ECO:0000256" key="5">
    <source>
        <dbReference type="ARBA" id="ARBA00023004"/>
    </source>
</evidence>
<dbReference type="GO" id="GO:0006082">
    <property type="term" value="P:organic acid metabolic process"/>
    <property type="evidence" value="ECO:0007669"/>
    <property type="project" value="TreeGrafter"/>
</dbReference>
<evidence type="ECO:0000256" key="8">
    <source>
        <dbReference type="RuleBase" id="RU000461"/>
    </source>
</evidence>
<dbReference type="CDD" id="cd20617">
    <property type="entry name" value="CYP1_2-like"/>
    <property type="match status" value="1"/>
</dbReference>
<organism evidence="9 10">
    <name type="scientific">Globodera rostochiensis</name>
    <name type="common">Golden nematode worm</name>
    <name type="synonym">Heterodera rostochiensis</name>
    <dbReference type="NCBI Taxonomy" id="31243"/>
    <lineage>
        <taxon>Eukaryota</taxon>
        <taxon>Metazoa</taxon>
        <taxon>Ecdysozoa</taxon>
        <taxon>Nematoda</taxon>
        <taxon>Chromadorea</taxon>
        <taxon>Rhabditida</taxon>
        <taxon>Tylenchina</taxon>
        <taxon>Tylenchomorpha</taxon>
        <taxon>Tylenchoidea</taxon>
        <taxon>Heteroderidae</taxon>
        <taxon>Heteroderinae</taxon>
        <taxon>Globodera</taxon>
    </lineage>
</organism>
<dbReference type="Gene3D" id="1.10.630.10">
    <property type="entry name" value="Cytochrome P450"/>
    <property type="match status" value="1"/>
</dbReference>
<evidence type="ECO:0000313" key="10">
    <source>
        <dbReference type="WBParaSite" id="Gr19_v10_g3009.t1"/>
    </source>
</evidence>
<keyword evidence="6 8" id="KW-0503">Monooxygenase</keyword>
<comment type="cofactor">
    <cofactor evidence="1 7">
        <name>heme</name>
        <dbReference type="ChEBI" id="CHEBI:30413"/>
    </cofactor>
</comment>